<keyword evidence="6" id="KW-0598">Phosphotransferase system</keyword>
<dbReference type="GO" id="GO:0009401">
    <property type="term" value="P:phosphoenolpyruvate-dependent sugar phosphotransferase system"/>
    <property type="evidence" value="ECO:0007669"/>
    <property type="project" value="UniProtKB-KW"/>
</dbReference>
<sequence>MVLCRTRDIEHQELIREGGENMLRSKLTDEMVQFIQGAKDWEEAIHAASEPLLKQGYIEARYVEAMISNVKNFGPYIVLMPEVAMPHARPEDGVNQMGISLMITEESVLFDEGKTAKIFFVLAADDKSSHLELLQEISEFLANEENVSVLLSAKKYEDVSNLF</sequence>
<dbReference type="EMBL" id="QVTE01000019">
    <property type="protein sequence ID" value="RFU69958.1"/>
    <property type="molecule type" value="Genomic_DNA"/>
</dbReference>
<evidence type="ECO:0000256" key="8">
    <source>
        <dbReference type="ARBA" id="ARBA00037387"/>
    </source>
</evidence>
<gene>
    <name evidence="12" type="ORF">D0469_08420</name>
</gene>
<reference evidence="12 13" key="1">
    <citation type="submission" date="2018-08" db="EMBL/GenBank/DDBJ databases">
        <title>Bacillus chawlae sp. nov., Bacillus glennii sp. nov., and Bacillus saganii sp. nov. Isolated from the Vehicle Assembly Building at Kennedy Space Center where the Viking Spacecraft were Assembled.</title>
        <authorList>
            <person name="Seuylemezian A."/>
            <person name="Vaishampayan P."/>
        </authorList>
    </citation>
    <scope>NUCLEOTIDE SEQUENCE [LARGE SCALE GENOMIC DNA]</scope>
    <source>
        <strain evidence="12 13">V47-23a</strain>
    </source>
</reference>
<dbReference type="GO" id="GO:0005737">
    <property type="term" value="C:cytoplasm"/>
    <property type="evidence" value="ECO:0007669"/>
    <property type="project" value="UniProtKB-SubCell"/>
</dbReference>
<proteinExistence type="predicted"/>
<keyword evidence="2" id="KW-0813">Transport</keyword>
<dbReference type="Pfam" id="PF00359">
    <property type="entry name" value="PTS_EIIA_2"/>
    <property type="match status" value="1"/>
</dbReference>
<dbReference type="AlphaFoldDB" id="A0A372LQL5"/>
<accession>A0A372LQL5</accession>
<dbReference type="CDD" id="cd00211">
    <property type="entry name" value="PTS_IIA_fru"/>
    <property type="match status" value="1"/>
</dbReference>
<comment type="subcellular location">
    <subcellularLocation>
        <location evidence="1">Cytoplasm</location>
    </subcellularLocation>
</comment>
<keyword evidence="13" id="KW-1185">Reference proteome</keyword>
<keyword evidence="12" id="KW-0762">Sugar transport</keyword>
<evidence type="ECO:0000256" key="3">
    <source>
        <dbReference type="ARBA" id="ARBA00022490"/>
    </source>
</evidence>
<evidence type="ECO:0000313" key="13">
    <source>
        <dbReference type="Proteomes" id="UP000264541"/>
    </source>
</evidence>
<evidence type="ECO:0000256" key="1">
    <source>
        <dbReference type="ARBA" id="ARBA00004496"/>
    </source>
</evidence>
<dbReference type="GO" id="GO:0016301">
    <property type="term" value="F:kinase activity"/>
    <property type="evidence" value="ECO:0007669"/>
    <property type="project" value="UniProtKB-KW"/>
</dbReference>
<evidence type="ECO:0000256" key="6">
    <source>
        <dbReference type="ARBA" id="ARBA00022683"/>
    </source>
</evidence>
<comment type="function">
    <text evidence="8">The phosphoenolpyruvate-dependent sugar phosphotransferase system (sugar PTS), a major carbohydrate active transport system, catalyzes the phosphorylation of incoming sugar substrates concomitantly with their translocation across the cell membrane. The enzyme II UlaABC PTS system is involved in ascorbate transport.</text>
</comment>
<evidence type="ECO:0000256" key="2">
    <source>
        <dbReference type="ARBA" id="ARBA00022448"/>
    </source>
</evidence>
<protein>
    <recommendedName>
        <fullName evidence="9">Ascorbate-specific PTS system EIIA component</fullName>
    </recommendedName>
    <alternativeName>
        <fullName evidence="10">Ascorbate-specific phosphotransferase enzyme IIA component</fullName>
    </alternativeName>
</protein>
<evidence type="ECO:0000259" key="11">
    <source>
        <dbReference type="PROSITE" id="PS51094"/>
    </source>
</evidence>
<dbReference type="SUPFAM" id="SSF55804">
    <property type="entry name" value="Phoshotransferase/anion transport protein"/>
    <property type="match status" value="1"/>
</dbReference>
<dbReference type="InterPro" id="IPR051351">
    <property type="entry name" value="Ascorbate-PTS_EIIA_comp"/>
</dbReference>
<keyword evidence="5" id="KW-0808">Transferase</keyword>
<dbReference type="Proteomes" id="UP000264541">
    <property type="component" value="Unassembled WGS sequence"/>
</dbReference>
<keyword evidence="3" id="KW-0963">Cytoplasm</keyword>
<dbReference type="PANTHER" id="PTHR36203">
    <property type="entry name" value="ASCORBATE-SPECIFIC PTS SYSTEM EIIA COMPONENT"/>
    <property type="match status" value="1"/>
</dbReference>
<evidence type="ECO:0000313" key="12">
    <source>
        <dbReference type="EMBL" id="RFU69958.1"/>
    </source>
</evidence>
<evidence type="ECO:0000256" key="9">
    <source>
        <dbReference type="ARBA" id="ARBA00041175"/>
    </source>
</evidence>
<keyword evidence="4" id="KW-0597">Phosphoprotein</keyword>
<dbReference type="InterPro" id="IPR016152">
    <property type="entry name" value="PTrfase/Anion_transptr"/>
</dbReference>
<keyword evidence="7" id="KW-0418">Kinase</keyword>
<evidence type="ECO:0000256" key="7">
    <source>
        <dbReference type="ARBA" id="ARBA00022777"/>
    </source>
</evidence>
<organism evidence="12 13">
    <name type="scientific">Peribacillus saganii</name>
    <dbReference type="NCBI Taxonomy" id="2303992"/>
    <lineage>
        <taxon>Bacteria</taxon>
        <taxon>Bacillati</taxon>
        <taxon>Bacillota</taxon>
        <taxon>Bacilli</taxon>
        <taxon>Bacillales</taxon>
        <taxon>Bacillaceae</taxon>
        <taxon>Peribacillus</taxon>
    </lineage>
</organism>
<comment type="caution">
    <text evidence="12">The sequence shown here is derived from an EMBL/GenBank/DDBJ whole genome shotgun (WGS) entry which is preliminary data.</text>
</comment>
<name>A0A372LQL5_9BACI</name>
<dbReference type="InterPro" id="IPR002178">
    <property type="entry name" value="PTS_EIIA_type-2_dom"/>
</dbReference>
<feature type="domain" description="PTS EIIA type-2" evidence="11">
    <location>
        <begin position="25"/>
        <end position="163"/>
    </location>
</feature>
<evidence type="ECO:0000256" key="5">
    <source>
        <dbReference type="ARBA" id="ARBA00022679"/>
    </source>
</evidence>
<evidence type="ECO:0000256" key="10">
    <source>
        <dbReference type="ARBA" id="ARBA00042072"/>
    </source>
</evidence>
<dbReference type="PROSITE" id="PS51094">
    <property type="entry name" value="PTS_EIIA_TYPE_2"/>
    <property type="match status" value="1"/>
</dbReference>
<dbReference type="PANTHER" id="PTHR36203:SF1">
    <property type="entry name" value="ASCORBATE-SPECIFIC PTS SYSTEM EIIA COMPONENT"/>
    <property type="match status" value="1"/>
</dbReference>
<evidence type="ECO:0000256" key="4">
    <source>
        <dbReference type="ARBA" id="ARBA00022553"/>
    </source>
</evidence>
<dbReference type="Gene3D" id="3.40.930.10">
    <property type="entry name" value="Mannitol-specific EII, Chain A"/>
    <property type="match status" value="1"/>
</dbReference>